<dbReference type="EMBL" id="CM044703">
    <property type="protein sequence ID" value="KAI5671002.1"/>
    <property type="molecule type" value="Genomic_DNA"/>
</dbReference>
<organism evidence="1 2">
    <name type="scientific">Catharanthus roseus</name>
    <name type="common">Madagascar periwinkle</name>
    <name type="synonym">Vinca rosea</name>
    <dbReference type="NCBI Taxonomy" id="4058"/>
    <lineage>
        <taxon>Eukaryota</taxon>
        <taxon>Viridiplantae</taxon>
        <taxon>Streptophyta</taxon>
        <taxon>Embryophyta</taxon>
        <taxon>Tracheophyta</taxon>
        <taxon>Spermatophyta</taxon>
        <taxon>Magnoliopsida</taxon>
        <taxon>eudicotyledons</taxon>
        <taxon>Gunneridae</taxon>
        <taxon>Pentapetalae</taxon>
        <taxon>asterids</taxon>
        <taxon>lamiids</taxon>
        <taxon>Gentianales</taxon>
        <taxon>Apocynaceae</taxon>
        <taxon>Rauvolfioideae</taxon>
        <taxon>Vinceae</taxon>
        <taxon>Catharanthinae</taxon>
        <taxon>Catharanthus</taxon>
    </lineage>
</organism>
<evidence type="ECO:0000313" key="2">
    <source>
        <dbReference type="Proteomes" id="UP001060085"/>
    </source>
</evidence>
<dbReference type="Proteomes" id="UP001060085">
    <property type="component" value="Linkage Group LG03"/>
</dbReference>
<sequence>MMACFVPFNNRNLEICFLVFRPTIVLVDDLLESLKDFCLFTESIGCLHSAVFTSIHGNMVRILLFHFHFSRINGIICAIGILCVQMIWYGTWMKRSNEDKELLTSAFNSMLTNVLTMAILIDQSFYEASAGESRQGSSHVAKFSNGDIISMSSTTLFSNNDTKNEHDFSYACLAIFRTRFLKMEGATAAVCLKSQSNNNNRPRVIGLFIWKSLQYCYSYILNTDYRKTDLPYLEGLSIDVKYDIFRVVFVSENNNALKNLYFHPYSTQGQLQYKTENTV</sequence>
<evidence type="ECO:0000313" key="1">
    <source>
        <dbReference type="EMBL" id="KAI5671002.1"/>
    </source>
</evidence>
<protein>
    <submittedName>
        <fullName evidence="1">Uncharacterized protein</fullName>
    </submittedName>
</protein>
<accession>A0ACC0BED5</accession>
<keyword evidence="2" id="KW-1185">Reference proteome</keyword>
<reference evidence="2" key="1">
    <citation type="journal article" date="2023" name="Nat. Plants">
        <title>Single-cell RNA sequencing provides a high-resolution roadmap for understanding the multicellular compartmentation of specialized metabolism.</title>
        <authorList>
            <person name="Sun S."/>
            <person name="Shen X."/>
            <person name="Li Y."/>
            <person name="Li Y."/>
            <person name="Wang S."/>
            <person name="Li R."/>
            <person name="Zhang H."/>
            <person name="Shen G."/>
            <person name="Guo B."/>
            <person name="Wei J."/>
            <person name="Xu J."/>
            <person name="St-Pierre B."/>
            <person name="Chen S."/>
            <person name="Sun C."/>
        </authorList>
    </citation>
    <scope>NUCLEOTIDE SEQUENCE [LARGE SCALE GENOMIC DNA]</scope>
</reference>
<proteinExistence type="predicted"/>
<name>A0ACC0BED5_CATRO</name>
<gene>
    <name evidence="1" type="ORF">M9H77_11366</name>
</gene>
<comment type="caution">
    <text evidence="1">The sequence shown here is derived from an EMBL/GenBank/DDBJ whole genome shotgun (WGS) entry which is preliminary data.</text>
</comment>